<evidence type="ECO:0000313" key="2">
    <source>
        <dbReference type="Proteomes" id="UP000694728"/>
    </source>
</evidence>
<dbReference type="Proteomes" id="UP000694728">
    <property type="component" value="Unplaced"/>
</dbReference>
<proteinExistence type="predicted"/>
<dbReference type="AlphaFoldDB" id="A0A8D1JB68"/>
<organism evidence="1 2">
    <name type="scientific">Sus scrofa</name>
    <name type="common">Pig</name>
    <dbReference type="NCBI Taxonomy" id="9823"/>
    <lineage>
        <taxon>Eukaryota</taxon>
        <taxon>Metazoa</taxon>
        <taxon>Chordata</taxon>
        <taxon>Craniata</taxon>
        <taxon>Vertebrata</taxon>
        <taxon>Euteleostomi</taxon>
        <taxon>Mammalia</taxon>
        <taxon>Eutheria</taxon>
        <taxon>Laurasiatheria</taxon>
        <taxon>Artiodactyla</taxon>
        <taxon>Suina</taxon>
        <taxon>Suidae</taxon>
        <taxon>Sus</taxon>
    </lineage>
</organism>
<name>A0A8D1JB68_PIG</name>
<evidence type="ECO:0000313" key="1">
    <source>
        <dbReference type="Ensembl" id="ENSSSCP00045041885.1"/>
    </source>
</evidence>
<accession>A0A8D1JB68</accession>
<sequence length="100" mass="10897">PVCYQVQPKKKTREGTITLSEVNTYSGSQKSKIKMFQSHAPSEAYRGESTPLPLPASGSSQCSLAGCSITLLSAFAFMWPSCPCISLCPHLFLEATTHWI</sequence>
<protein>
    <submittedName>
        <fullName evidence="1">Uncharacterized protein</fullName>
    </submittedName>
</protein>
<reference evidence="1" key="1">
    <citation type="submission" date="2025-08" db="UniProtKB">
        <authorList>
            <consortium name="Ensembl"/>
        </authorList>
    </citation>
    <scope>IDENTIFICATION</scope>
</reference>
<dbReference type="Ensembl" id="ENSSSCT00045059705.1">
    <property type="protein sequence ID" value="ENSSSCP00045041885.1"/>
    <property type="gene ID" value="ENSSSCG00045034812.1"/>
</dbReference>